<dbReference type="Proteomes" id="UP000799777">
    <property type="component" value="Unassembled WGS sequence"/>
</dbReference>
<accession>A0A9P4LM54</accession>
<keyword evidence="1" id="KW-0812">Transmembrane</keyword>
<evidence type="ECO:0000313" key="3">
    <source>
        <dbReference type="Proteomes" id="UP000799777"/>
    </source>
</evidence>
<dbReference type="OrthoDB" id="5287717at2759"/>
<evidence type="ECO:0000313" key="2">
    <source>
        <dbReference type="EMBL" id="KAF2029312.1"/>
    </source>
</evidence>
<organism evidence="2 3">
    <name type="scientific">Setomelanomma holmii</name>
    <dbReference type="NCBI Taxonomy" id="210430"/>
    <lineage>
        <taxon>Eukaryota</taxon>
        <taxon>Fungi</taxon>
        <taxon>Dikarya</taxon>
        <taxon>Ascomycota</taxon>
        <taxon>Pezizomycotina</taxon>
        <taxon>Dothideomycetes</taxon>
        <taxon>Pleosporomycetidae</taxon>
        <taxon>Pleosporales</taxon>
        <taxon>Pleosporineae</taxon>
        <taxon>Phaeosphaeriaceae</taxon>
        <taxon>Setomelanomma</taxon>
    </lineage>
</organism>
<proteinExistence type="predicted"/>
<keyword evidence="3" id="KW-1185">Reference proteome</keyword>
<protein>
    <submittedName>
        <fullName evidence="2">Uncharacterized protein</fullName>
    </submittedName>
</protein>
<dbReference type="AlphaFoldDB" id="A0A9P4LM54"/>
<feature type="transmembrane region" description="Helical" evidence="1">
    <location>
        <begin position="487"/>
        <end position="510"/>
    </location>
</feature>
<keyword evidence="1" id="KW-1133">Transmembrane helix</keyword>
<evidence type="ECO:0000256" key="1">
    <source>
        <dbReference type="SAM" id="Phobius"/>
    </source>
</evidence>
<dbReference type="EMBL" id="ML978202">
    <property type="protein sequence ID" value="KAF2029312.1"/>
    <property type="molecule type" value="Genomic_DNA"/>
</dbReference>
<feature type="transmembrane region" description="Helical" evidence="1">
    <location>
        <begin position="51"/>
        <end position="71"/>
    </location>
</feature>
<sequence>MPRLAPATAASLMWHTDMKWANPLWWFRALRTFVVQFLFRKIGSRRSPNLLWLFLSLNTLLLFVAIPLNGLTIELKTASVASDTKAQIYGPNSTTFNARGPTSVSQRIYNYWQSGRPATPLSNGILYAPDGTSHVSTTYFDDQASAESNEIRFFAAPAVREVVAGRAWGIDTRISCQPVPSKQLKLLQIHDINDYSINLCMPNSDETGCNMGWYDEVTANKKASSVPFSTWFNRTGSSGLGDYNISAVVAADGWTQDFFDSGNPYTQTNNHDNLTLDHLRGNTSATEPTTAIFEIFIWQGTKHNSLLPMSLTADKSGLVDVLKRPFSNLAVEGNVNFYGISVHCAVRSAVGQATINPGHRTYASFSPSNAPPASLPKDLGDVGLTQPPQQLALDTLRDQTLDGTTAAEMSGMWKALHNAIGSAPLPPSLDTGGALRSLGPADLQLAMYRLLGDSVIAMMDEGGTEPFYGELYGLKTTQYITSGVVSWVHVIVLLSVWAALMSGGAIWLLVYAGPRWAPSLDGFEMFKFGARYTDELDDLEALSFRKCGTSLSSVPGMVGILPGTGSGRPGTNELEDRPGFIGLSECVAERKGVYTFDRKEAATTRYTVRKH</sequence>
<comment type="caution">
    <text evidence="2">The sequence shown here is derived from an EMBL/GenBank/DDBJ whole genome shotgun (WGS) entry which is preliminary data.</text>
</comment>
<gene>
    <name evidence="2" type="ORF">EK21DRAFT_113043</name>
</gene>
<name>A0A9P4LM54_9PLEO</name>
<reference evidence="2" key="1">
    <citation type="journal article" date="2020" name="Stud. Mycol.">
        <title>101 Dothideomycetes genomes: a test case for predicting lifestyles and emergence of pathogens.</title>
        <authorList>
            <person name="Haridas S."/>
            <person name="Albert R."/>
            <person name="Binder M."/>
            <person name="Bloem J."/>
            <person name="Labutti K."/>
            <person name="Salamov A."/>
            <person name="Andreopoulos B."/>
            <person name="Baker S."/>
            <person name="Barry K."/>
            <person name="Bills G."/>
            <person name="Bluhm B."/>
            <person name="Cannon C."/>
            <person name="Castanera R."/>
            <person name="Culley D."/>
            <person name="Daum C."/>
            <person name="Ezra D."/>
            <person name="Gonzalez J."/>
            <person name="Henrissat B."/>
            <person name="Kuo A."/>
            <person name="Liang C."/>
            <person name="Lipzen A."/>
            <person name="Lutzoni F."/>
            <person name="Magnuson J."/>
            <person name="Mondo S."/>
            <person name="Nolan M."/>
            <person name="Ohm R."/>
            <person name="Pangilinan J."/>
            <person name="Park H.-J."/>
            <person name="Ramirez L."/>
            <person name="Alfaro M."/>
            <person name="Sun H."/>
            <person name="Tritt A."/>
            <person name="Yoshinaga Y."/>
            <person name="Zwiers L.-H."/>
            <person name="Turgeon B."/>
            <person name="Goodwin S."/>
            <person name="Spatafora J."/>
            <person name="Crous P."/>
            <person name="Grigoriev I."/>
        </authorList>
    </citation>
    <scope>NUCLEOTIDE SEQUENCE</scope>
    <source>
        <strain evidence="2">CBS 110217</strain>
    </source>
</reference>
<keyword evidence="1" id="KW-0472">Membrane</keyword>